<feature type="signal peptide" evidence="4">
    <location>
        <begin position="1"/>
        <end position="20"/>
    </location>
</feature>
<keyword evidence="1 2" id="KW-0472">Membrane</keyword>
<dbReference type="Pfam" id="PF00593">
    <property type="entry name" value="TonB_dep_Rec_b-barrel"/>
    <property type="match status" value="1"/>
</dbReference>
<evidence type="ECO:0000313" key="8">
    <source>
        <dbReference type="Proteomes" id="UP001197214"/>
    </source>
</evidence>
<dbReference type="CDD" id="cd01347">
    <property type="entry name" value="ligand_gated_channel"/>
    <property type="match status" value="1"/>
</dbReference>
<dbReference type="Pfam" id="PF07715">
    <property type="entry name" value="Plug"/>
    <property type="match status" value="1"/>
</dbReference>
<keyword evidence="1" id="KW-0998">Cell outer membrane</keyword>
<comment type="caution">
    <text evidence="7">The sequence shown here is derived from an EMBL/GenBank/DDBJ whole genome shotgun (WGS) entry which is preliminary data.</text>
</comment>
<comment type="subcellular location">
    <subcellularLocation>
        <location evidence="1">Cell outer membrane</location>
        <topology evidence="1">Multi-pass membrane protein</topology>
    </subcellularLocation>
</comment>
<evidence type="ECO:0000256" key="1">
    <source>
        <dbReference type="PROSITE-ProRule" id="PRU01360"/>
    </source>
</evidence>
<keyword evidence="1" id="KW-1134">Transmembrane beta strand</keyword>
<dbReference type="InterPro" id="IPR039426">
    <property type="entry name" value="TonB-dep_rcpt-like"/>
</dbReference>
<keyword evidence="2" id="KW-0798">TonB box</keyword>
<evidence type="ECO:0000256" key="4">
    <source>
        <dbReference type="SAM" id="SignalP"/>
    </source>
</evidence>
<dbReference type="PANTHER" id="PTHR47234">
    <property type="match status" value="1"/>
</dbReference>
<accession>A0ABS6XP83</accession>
<reference evidence="7 8" key="1">
    <citation type="submission" date="2021-07" db="EMBL/GenBank/DDBJ databases">
        <title>Stakelama flava sp. nov., a novel endophytic bacterium isolated from branch of Kandelia candel.</title>
        <authorList>
            <person name="Tuo L."/>
        </authorList>
    </citation>
    <scope>NUCLEOTIDE SEQUENCE [LARGE SCALE GENOMIC DNA]</scope>
    <source>
        <strain evidence="7 8">CBK3Z-3</strain>
    </source>
</reference>
<dbReference type="PANTHER" id="PTHR47234:SF3">
    <property type="entry name" value="SECRETIN_TONB SHORT N-TERMINAL DOMAIN-CONTAINING PROTEIN"/>
    <property type="match status" value="1"/>
</dbReference>
<evidence type="ECO:0000259" key="6">
    <source>
        <dbReference type="Pfam" id="PF07715"/>
    </source>
</evidence>
<name>A0ABS6XP83_9SPHN</name>
<dbReference type="PROSITE" id="PS52016">
    <property type="entry name" value="TONB_DEPENDENT_REC_3"/>
    <property type="match status" value="1"/>
</dbReference>
<keyword evidence="4" id="KW-0732">Signal</keyword>
<keyword evidence="8" id="KW-1185">Reference proteome</keyword>
<gene>
    <name evidence="7" type="ORF">KY084_13800</name>
</gene>
<sequence>MTVLLGGCAMAAMIAQPAFAQDSDQAPADQTQSDQAGQDIIVTGTRAEGRTRLDAISPVDVLSNEALQRQGTTETAAALATVAPSIDFPRPAVTDATDAIRPATLRGLSPDQTLVLINGVRAHPSALLNVNGSVGRGAAAVDLNTIPTSALQSIEVLRDGASALYGSDAIAGVVNLRLRQERTGGGASVNFGGYATHVPAQLDPRDETDGGTLTASLWQNLPIGDEGYLDLTTEWMNREPTSRGDLDTRDAPAKVRSRYGDPDVRQHTTYANLGVPLGDSGWELVGWGGYQYRRTQSAAFPRNPSNSGNVLSVYPDGFLPLIQSVSKDYTITGGVKGAVGGWDASLTASYGRNKIDFSTIHSINASFGADSPTSFYDGANIYDQFVANLDLSHDYAFGGGDVTVAAGAEYRREGYQIRAGEYLSYAQGPLDASAGAQGFGGFSPDNEVDVHRDNVSGYLDLEGRFGPVSVGAAGRVEHYSDFGTTANGKLSARWDLSPSFALRGGIQTGFRAPSLQQQYYTSIASIIDDGNVVLTGTFPSVSATAQALGGEALEPEKSTNYSAGFVFRSGNFNLTTDAYEIDLRNGLALSENITVSALADDYPDIYNTLTAQGVQRARFFLNGVKLRTRGIDVVANYRLPTDNFGAFAFTLAGNYNDLDVRSIPETTSTLDPAPTLVSRQRIVSIEDGTPATKITGSVDWTLGDFGLTVRGVYYGDVNEPGSTEASDLHTGKKFVTDIEARFTVADQFHFGLGADNIFDVYPDASPAGYSSTGVVSFPFYSPFGFNGRRLYVKAGLDW</sequence>
<evidence type="ECO:0000313" key="7">
    <source>
        <dbReference type="EMBL" id="MBW4331941.1"/>
    </source>
</evidence>
<dbReference type="EMBL" id="JAHWZX010000015">
    <property type="protein sequence ID" value="MBW4331941.1"/>
    <property type="molecule type" value="Genomic_DNA"/>
</dbReference>
<feature type="chain" id="PRO_5046506906" evidence="4">
    <location>
        <begin position="21"/>
        <end position="798"/>
    </location>
</feature>
<proteinExistence type="inferred from homology"/>
<evidence type="ECO:0000256" key="2">
    <source>
        <dbReference type="RuleBase" id="RU003357"/>
    </source>
</evidence>
<feature type="domain" description="TonB-dependent receptor-like beta-barrel" evidence="5">
    <location>
        <begin position="290"/>
        <end position="757"/>
    </location>
</feature>
<dbReference type="Proteomes" id="UP001197214">
    <property type="component" value="Unassembled WGS sequence"/>
</dbReference>
<dbReference type="InterPro" id="IPR000531">
    <property type="entry name" value="Beta-barrel_TonB"/>
</dbReference>
<feature type="domain" description="TonB-dependent receptor plug" evidence="6">
    <location>
        <begin position="54"/>
        <end position="173"/>
    </location>
</feature>
<keyword evidence="1" id="KW-0812">Transmembrane</keyword>
<protein>
    <submittedName>
        <fullName evidence="7">TonB-dependent receptor</fullName>
    </submittedName>
</protein>
<evidence type="ECO:0000259" key="5">
    <source>
        <dbReference type="Pfam" id="PF00593"/>
    </source>
</evidence>
<feature type="region of interest" description="Disordered" evidence="3">
    <location>
        <begin position="239"/>
        <end position="260"/>
    </location>
</feature>
<keyword evidence="1" id="KW-0813">Transport</keyword>
<evidence type="ECO:0000256" key="3">
    <source>
        <dbReference type="SAM" id="MobiDB-lite"/>
    </source>
</evidence>
<keyword evidence="7" id="KW-0675">Receptor</keyword>
<dbReference type="InterPro" id="IPR012910">
    <property type="entry name" value="Plug_dom"/>
</dbReference>
<comment type="similarity">
    <text evidence="1 2">Belongs to the TonB-dependent receptor family.</text>
</comment>
<organism evidence="7 8">
    <name type="scientific">Stakelama flava</name>
    <dbReference type="NCBI Taxonomy" id="2860338"/>
    <lineage>
        <taxon>Bacteria</taxon>
        <taxon>Pseudomonadati</taxon>
        <taxon>Pseudomonadota</taxon>
        <taxon>Alphaproteobacteria</taxon>
        <taxon>Sphingomonadales</taxon>
        <taxon>Sphingomonadaceae</taxon>
        <taxon>Stakelama</taxon>
    </lineage>
</organism>